<dbReference type="Gene3D" id="1.10.10.10">
    <property type="entry name" value="Winged helix-like DNA-binding domain superfamily/Winged helix DNA-binding domain"/>
    <property type="match status" value="1"/>
</dbReference>
<dbReference type="InterPro" id="IPR005119">
    <property type="entry name" value="LysR_subst-bd"/>
</dbReference>
<evidence type="ECO:0000256" key="1">
    <source>
        <dbReference type="ARBA" id="ARBA00009437"/>
    </source>
</evidence>
<dbReference type="PROSITE" id="PS50931">
    <property type="entry name" value="HTH_LYSR"/>
    <property type="match status" value="1"/>
</dbReference>
<reference evidence="7 8" key="1">
    <citation type="submission" date="2014-05" db="EMBL/GenBank/DDBJ databases">
        <title>ATOL: Assembling a taxonomically balanced genome-scale reconstruction of the evolutionary history of the Enterobacteriaceae.</title>
        <authorList>
            <person name="Plunkett G.III."/>
            <person name="Neeno-Eckwall E.C."/>
            <person name="Glasner J.D."/>
            <person name="Perna N.T."/>
        </authorList>
    </citation>
    <scope>NUCLEOTIDE SEQUENCE [LARGE SCALE GENOMIC DNA]</scope>
    <source>
        <strain evidence="7 8">ATCC 33852</strain>
    </source>
</reference>
<dbReference type="GO" id="GO:0043565">
    <property type="term" value="F:sequence-specific DNA binding"/>
    <property type="evidence" value="ECO:0007669"/>
    <property type="project" value="TreeGrafter"/>
</dbReference>
<dbReference type="Pfam" id="PF03466">
    <property type="entry name" value="LysR_substrate"/>
    <property type="match status" value="1"/>
</dbReference>
<organism evidence="7 8">
    <name type="scientific">Ewingella americana (strain ATCC 33852 / DSM 4580 / CCUG 14506 / JCM 5911 / LMG 7869 / NCTC 12157 / CDC 1468-78)</name>
    <dbReference type="NCBI Taxonomy" id="910964"/>
    <lineage>
        <taxon>Bacteria</taxon>
        <taxon>Pseudomonadati</taxon>
        <taxon>Pseudomonadota</taxon>
        <taxon>Gammaproteobacteria</taxon>
        <taxon>Enterobacterales</taxon>
        <taxon>Yersiniaceae</taxon>
        <taxon>Ewingella</taxon>
    </lineage>
</organism>
<keyword evidence="2" id="KW-0678">Repressor</keyword>
<evidence type="ECO:0000256" key="5">
    <source>
        <dbReference type="ARBA" id="ARBA00023163"/>
    </source>
</evidence>
<comment type="caution">
    <text evidence="7">The sequence shown here is derived from an EMBL/GenBank/DDBJ whole genome shotgun (WGS) entry which is preliminary data.</text>
</comment>
<dbReference type="OrthoDB" id="5526340at2"/>
<dbReference type="InterPro" id="IPR036390">
    <property type="entry name" value="WH_DNA-bd_sf"/>
</dbReference>
<keyword evidence="3" id="KW-0805">Transcription regulation</keyword>
<dbReference type="SUPFAM" id="SSF46785">
    <property type="entry name" value="Winged helix' DNA-binding domain"/>
    <property type="match status" value="1"/>
</dbReference>
<dbReference type="GO" id="GO:0003700">
    <property type="term" value="F:DNA-binding transcription factor activity"/>
    <property type="evidence" value="ECO:0007669"/>
    <property type="project" value="InterPro"/>
</dbReference>
<proteinExistence type="inferred from homology"/>
<accession>A0A085GIG6</accession>
<evidence type="ECO:0000256" key="2">
    <source>
        <dbReference type="ARBA" id="ARBA00022491"/>
    </source>
</evidence>
<feature type="domain" description="HTH lysR-type" evidence="6">
    <location>
        <begin position="11"/>
        <end position="68"/>
    </location>
</feature>
<dbReference type="PANTHER" id="PTHR30537:SF26">
    <property type="entry name" value="GLYCINE CLEAVAGE SYSTEM TRANSCRIPTIONAL ACTIVATOR"/>
    <property type="match status" value="1"/>
</dbReference>
<evidence type="ECO:0000256" key="4">
    <source>
        <dbReference type="ARBA" id="ARBA00023125"/>
    </source>
</evidence>
<evidence type="ECO:0000259" key="6">
    <source>
        <dbReference type="PROSITE" id="PS50931"/>
    </source>
</evidence>
<dbReference type="AlphaFoldDB" id="A0A085GIG6"/>
<dbReference type="Proteomes" id="UP000028640">
    <property type="component" value="Unassembled WGS sequence"/>
</dbReference>
<evidence type="ECO:0000313" key="8">
    <source>
        <dbReference type="Proteomes" id="UP000028640"/>
    </source>
</evidence>
<name>A0A085GIG6_EWIA3</name>
<dbReference type="InterPro" id="IPR036388">
    <property type="entry name" value="WH-like_DNA-bd_sf"/>
</dbReference>
<comment type="similarity">
    <text evidence="1">Belongs to the LysR transcriptional regulatory family.</text>
</comment>
<dbReference type="STRING" id="910964.GEAM_1139"/>
<dbReference type="Gene3D" id="3.40.190.10">
    <property type="entry name" value="Periplasmic binding protein-like II"/>
    <property type="match status" value="2"/>
</dbReference>
<evidence type="ECO:0000256" key="3">
    <source>
        <dbReference type="ARBA" id="ARBA00023015"/>
    </source>
</evidence>
<gene>
    <name evidence="7" type="ORF">GEAM_1139</name>
</gene>
<dbReference type="InterPro" id="IPR058163">
    <property type="entry name" value="LysR-type_TF_proteobact-type"/>
</dbReference>
<dbReference type="EMBL" id="JMPJ01000037">
    <property type="protein sequence ID" value="KFC83511.1"/>
    <property type="molecule type" value="Genomic_DNA"/>
</dbReference>
<dbReference type="InterPro" id="IPR000847">
    <property type="entry name" value="LysR_HTH_N"/>
</dbReference>
<keyword evidence="8" id="KW-1185">Reference proteome</keyword>
<dbReference type="Pfam" id="PF00126">
    <property type="entry name" value="HTH_1"/>
    <property type="match status" value="1"/>
</dbReference>
<dbReference type="RefSeq" id="WP_034789403.1">
    <property type="nucleotide sequence ID" value="NZ_JMPJ01000037.1"/>
</dbReference>
<protein>
    <submittedName>
        <fullName evidence="7">Glycine cleavage system transcriptional activator</fullName>
    </submittedName>
</protein>
<dbReference type="eggNOG" id="COG0583">
    <property type="taxonomic scope" value="Bacteria"/>
</dbReference>
<dbReference type="FunFam" id="1.10.10.10:FF:000001">
    <property type="entry name" value="LysR family transcriptional regulator"/>
    <property type="match status" value="1"/>
</dbReference>
<keyword evidence="4" id="KW-0238">DNA-binding</keyword>
<dbReference type="GO" id="GO:0006351">
    <property type="term" value="P:DNA-templated transcription"/>
    <property type="evidence" value="ECO:0007669"/>
    <property type="project" value="TreeGrafter"/>
</dbReference>
<sequence>MSANLRKPRLPPLGSLRAFDAVATHGSFKRAAEEIGVTATAISHQIRVLEESLSAQVFERSAREVKLTAVGQILRQATRQAFSTLQDAVNEIHHARQPAALTLSTTSNFLTHWLVPRLADLKTHAPTLDLRLHTSIELVDLTKNTVDVAIRYSQHPSDHLASTLLSHDRFVLVASPTLGLQRLEDLLTATLFHVENRMIPQPSPDWENWRQQFGPAGLNIDAGLRFTDETHAIQTAIAGQGVAIVSSLLAKDFIDKGILHVPFEQCLPGANYYFVTSPDKAERDDIVELKHWLQSRMPLIAEH</sequence>
<evidence type="ECO:0000313" key="7">
    <source>
        <dbReference type="EMBL" id="KFC83511.1"/>
    </source>
</evidence>
<dbReference type="PANTHER" id="PTHR30537">
    <property type="entry name" value="HTH-TYPE TRANSCRIPTIONAL REGULATOR"/>
    <property type="match status" value="1"/>
</dbReference>
<dbReference type="GeneID" id="78379481"/>
<keyword evidence="5" id="KW-0804">Transcription</keyword>
<dbReference type="SUPFAM" id="SSF53850">
    <property type="entry name" value="Periplasmic binding protein-like II"/>
    <property type="match status" value="1"/>
</dbReference>